<dbReference type="InterPro" id="IPR021109">
    <property type="entry name" value="Peptidase_aspartic_dom_sf"/>
</dbReference>
<accession>A0A438DMN5</accession>
<proteinExistence type="predicted"/>
<dbReference type="Gene3D" id="2.40.70.10">
    <property type="entry name" value="Acid Proteases"/>
    <property type="match status" value="1"/>
</dbReference>
<evidence type="ECO:0008006" key="3">
    <source>
        <dbReference type="Google" id="ProtNLM"/>
    </source>
</evidence>
<comment type="caution">
    <text evidence="1">The sequence shown here is derived from an EMBL/GenBank/DDBJ whole genome shotgun (WGS) entry which is preliminary data.</text>
</comment>
<dbReference type="EMBL" id="QGNW01001565">
    <property type="protein sequence ID" value="RVW36706.1"/>
    <property type="molecule type" value="Genomic_DNA"/>
</dbReference>
<sequence>MLPSTIQKVFVSTDVTFNENESYFPAPYLQGENSIKEDKDQDSYLINPFLIDLPLICGLVSDLVSVPHFFELESWLLEPTPENRMTEKMQAMNAEMEALEKNKNLGDGRFSYRKETNGILRSKKPLMQHLCWTRGKSMVAYDPKAFRGLPIVWKLFKETFYKYFPDGFRRRKLIATEAEKVLKFQDGLKPYLKNKISILKLSVYSKVVGRALIAEKDNEKLHQYREQQRKRSRSDGAHGCQAQKSTIRIHTLFASALIDVGSTHSFVLVSFVGLLGMPIASMDFDLIVATPMRDSVMANKMLRDYLVMIGYREMSIDLVLFDLQDFDVILGMD</sequence>
<dbReference type="AlphaFoldDB" id="A0A438DMN5"/>
<evidence type="ECO:0000313" key="1">
    <source>
        <dbReference type="EMBL" id="RVW36706.1"/>
    </source>
</evidence>
<name>A0A438DMN5_VITVI</name>
<dbReference type="Proteomes" id="UP000288805">
    <property type="component" value="Unassembled WGS sequence"/>
</dbReference>
<evidence type="ECO:0000313" key="2">
    <source>
        <dbReference type="Proteomes" id="UP000288805"/>
    </source>
</evidence>
<organism evidence="1 2">
    <name type="scientific">Vitis vinifera</name>
    <name type="common">Grape</name>
    <dbReference type="NCBI Taxonomy" id="29760"/>
    <lineage>
        <taxon>Eukaryota</taxon>
        <taxon>Viridiplantae</taxon>
        <taxon>Streptophyta</taxon>
        <taxon>Embryophyta</taxon>
        <taxon>Tracheophyta</taxon>
        <taxon>Spermatophyta</taxon>
        <taxon>Magnoliopsida</taxon>
        <taxon>eudicotyledons</taxon>
        <taxon>Gunneridae</taxon>
        <taxon>Pentapetalae</taxon>
        <taxon>rosids</taxon>
        <taxon>Vitales</taxon>
        <taxon>Vitaceae</taxon>
        <taxon>Viteae</taxon>
        <taxon>Vitis</taxon>
    </lineage>
</organism>
<gene>
    <name evidence="1" type="ORF">CK203_099210</name>
</gene>
<dbReference type="Pfam" id="PF08284">
    <property type="entry name" value="RVP_2"/>
    <property type="match status" value="1"/>
</dbReference>
<dbReference type="CDD" id="cd00303">
    <property type="entry name" value="retropepsin_like"/>
    <property type="match status" value="1"/>
</dbReference>
<reference evidence="1 2" key="1">
    <citation type="journal article" date="2018" name="PLoS Genet.">
        <title>Population sequencing reveals clonal diversity and ancestral inbreeding in the grapevine cultivar Chardonnay.</title>
        <authorList>
            <person name="Roach M.J."/>
            <person name="Johnson D.L."/>
            <person name="Bohlmann J."/>
            <person name="van Vuuren H.J."/>
            <person name="Jones S.J."/>
            <person name="Pretorius I.S."/>
            <person name="Schmidt S.A."/>
            <person name="Borneman A.R."/>
        </authorList>
    </citation>
    <scope>NUCLEOTIDE SEQUENCE [LARGE SCALE GENOMIC DNA]</scope>
    <source>
        <strain evidence="2">cv. Chardonnay</strain>
        <tissue evidence="1">Leaf</tissue>
    </source>
</reference>
<protein>
    <recommendedName>
        <fullName evidence="3">Retrotransposon gag domain-containing protein</fullName>
    </recommendedName>
</protein>